<evidence type="ECO:0000256" key="1">
    <source>
        <dbReference type="SAM" id="Phobius"/>
    </source>
</evidence>
<keyword evidence="1" id="KW-1133">Transmembrane helix</keyword>
<sequence length="127" mass="15051">MVSTNRLNVAQKYILKIILKKKRLFPTYLLFNGEIVNIRTLFMVAAATFVHKNKVKLNRVNHLYTTRSNENQDIVIPISHKHINLRRLACLRPKIYNRLPTEIKQLKTIHKFKVECKKFIHSESENL</sequence>
<proteinExistence type="predicted"/>
<dbReference type="Proteomes" id="UP001516400">
    <property type="component" value="Unassembled WGS sequence"/>
</dbReference>
<feature type="transmembrane region" description="Helical" evidence="1">
    <location>
        <begin position="29"/>
        <end position="50"/>
    </location>
</feature>
<accession>A0ABD2NRP1</accession>
<dbReference type="AlphaFoldDB" id="A0ABD2NRP1"/>
<comment type="caution">
    <text evidence="2">The sequence shown here is derived from an EMBL/GenBank/DDBJ whole genome shotgun (WGS) entry which is preliminary data.</text>
</comment>
<keyword evidence="1" id="KW-0472">Membrane</keyword>
<keyword evidence="3" id="KW-1185">Reference proteome</keyword>
<name>A0ABD2NRP1_9CUCU</name>
<reference evidence="2 3" key="1">
    <citation type="journal article" date="2021" name="BMC Biol.">
        <title>Horizontally acquired antibacterial genes associated with adaptive radiation of ladybird beetles.</title>
        <authorList>
            <person name="Li H.S."/>
            <person name="Tang X.F."/>
            <person name="Huang Y.H."/>
            <person name="Xu Z.Y."/>
            <person name="Chen M.L."/>
            <person name="Du X.Y."/>
            <person name="Qiu B.Y."/>
            <person name="Chen P.T."/>
            <person name="Zhang W."/>
            <person name="Slipinski A."/>
            <person name="Escalona H.E."/>
            <person name="Waterhouse R.M."/>
            <person name="Zwick A."/>
            <person name="Pang H."/>
        </authorList>
    </citation>
    <scope>NUCLEOTIDE SEQUENCE [LARGE SCALE GENOMIC DNA]</scope>
    <source>
        <strain evidence="2">SYSU2018</strain>
    </source>
</reference>
<gene>
    <name evidence="2" type="ORF">HHI36_004610</name>
</gene>
<evidence type="ECO:0000313" key="3">
    <source>
        <dbReference type="Proteomes" id="UP001516400"/>
    </source>
</evidence>
<evidence type="ECO:0000313" key="2">
    <source>
        <dbReference type="EMBL" id="KAL3281401.1"/>
    </source>
</evidence>
<keyword evidence="1" id="KW-0812">Transmembrane</keyword>
<organism evidence="2 3">
    <name type="scientific">Cryptolaemus montrouzieri</name>
    <dbReference type="NCBI Taxonomy" id="559131"/>
    <lineage>
        <taxon>Eukaryota</taxon>
        <taxon>Metazoa</taxon>
        <taxon>Ecdysozoa</taxon>
        <taxon>Arthropoda</taxon>
        <taxon>Hexapoda</taxon>
        <taxon>Insecta</taxon>
        <taxon>Pterygota</taxon>
        <taxon>Neoptera</taxon>
        <taxon>Endopterygota</taxon>
        <taxon>Coleoptera</taxon>
        <taxon>Polyphaga</taxon>
        <taxon>Cucujiformia</taxon>
        <taxon>Coccinelloidea</taxon>
        <taxon>Coccinellidae</taxon>
        <taxon>Scymninae</taxon>
        <taxon>Scymnini</taxon>
        <taxon>Cryptolaemus</taxon>
    </lineage>
</organism>
<dbReference type="EMBL" id="JABFTP020000144">
    <property type="protein sequence ID" value="KAL3281401.1"/>
    <property type="molecule type" value="Genomic_DNA"/>
</dbReference>
<protein>
    <submittedName>
        <fullName evidence="2">Uncharacterized protein</fullName>
    </submittedName>
</protein>